<sequence>MKNKKKFLSLLLLLLLIAPKSFAEMIPTPGTYYPDFIREQYDIGKDVPIRLKIQKYHIIYTDPYGPYVEDGRLMVSIKTVEDLLGGRVIHKKGEKKAKIELYGTTIEVEAGSDKIKVNGKTEPISKKVRAYRNTLLIPLRMILDHTNIRYNYDNKYHQLHITDERTSIQDIVKNVQIGNGNKKEDHAIKLIKYGFRRGEAVNRIVGINVSGRTLRKGESEIRSQIVHYKREGGLEKEFTFESDNYSRGTHEDLPAVKNGGQISRELTLGDYFKNDVAYIFVTGRIDPFFED</sequence>
<evidence type="ECO:0000313" key="3">
    <source>
        <dbReference type="EMBL" id="MFC4804740.1"/>
    </source>
</evidence>
<evidence type="ECO:0000313" key="4">
    <source>
        <dbReference type="Proteomes" id="UP001595916"/>
    </source>
</evidence>
<keyword evidence="1" id="KW-0732">Signal</keyword>
<keyword evidence="4" id="KW-1185">Reference proteome</keyword>
<evidence type="ECO:0000256" key="1">
    <source>
        <dbReference type="SAM" id="SignalP"/>
    </source>
</evidence>
<feature type="chain" id="PRO_5046556729" evidence="1">
    <location>
        <begin position="24"/>
        <end position="291"/>
    </location>
</feature>
<feature type="domain" description="Copper amine oxidase-like N-terminal" evidence="2">
    <location>
        <begin position="66"/>
        <end position="160"/>
    </location>
</feature>
<evidence type="ECO:0000259" key="2">
    <source>
        <dbReference type="Pfam" id="PF07833"/>
    </source>
</evidence>
<dbReference type="Gene3D" id="3.30.457.10">
    <property type="entry name" value="Copper amine oxidase-like, N-terminal domain"/>
    <property type="match status" value="1"/>
</dbReference>
<name>A0ABV9QK54_9FIRM</name>
<dbReference type="RefSeq" id="WP_379788255.1">
    <property type="nucleotide sequence ID" value="NZ_JBHSHL010000022.1"/>
</dbReference>
<proteinExistence type="predicted"/>
<accession>A0ABV9QK54</accession>
<dbReference type="SUPFAM" id="SSF55383">
    <property type="entry name" value="Copper amine oxidase, domain N"/>
    <property type="match status" value="1"/>
</dbReference>
<protein>
    <submittedName>
        <fullName evidence="3">Copper amine oxidase N-terminal domain-containing protein</fullName>
    </submittedName>
</protein>
<gene>
    <name evidence="3" type="ORF">ACFO4R_06545</name>
</gene>
<dbReference type="Proteomes" id="UP001595916">
    <property type="component" value="Unassembled WGS sequence"/>
</dbReference>
<dbReference type="EMBL" id="JBHSHL010000022">
    <property type="protein sequence ID" value="MFC4804740.1"/>
    <property type="molecule type" value="Genomic_DNA"/>
</dbReference>
<dbReference type="InterPro" id="IPR012854">
    <property type="entry name" value="Cu_amine_oxidase-like_N"/>
</dbReference>
<comment type="caution">
    <text evidence="3">The sequence shown here is derived from an EMBL/GenBank/DDBJ whole genome shotgun (WGS) entry which is preliminary data.</text>
</comment>
<feature type="signal peptide" evidence="1">
    <location>
        <begin position="1"/>
        <end position="23"/>
    </location>
</feature>
<dbReference type="Pfam" id="PF07833">
    <property type="entry name" value="Cu_amine_oxidN1"/>
    <property type="match status" value="1"/>
</dbReference>
<reference evidence="4" key="1">
    <citation type="journal article" date="2019" name="Int. J. Syst. Evol. Microbiol.">
        <title>The Global Catalogue of Microorganisms (GCM) 10K type strain sequencing project: providing services to taxonomists for standard genome sequencing and annotation.</title>
        <authorList>
            <consortium name="The Broad Institute Genomics Platform"/>
            <consortium name="The Broad Institute Genome Sequencing Center for Infectious Disease"/>
            <person name="Wu L."/>
            <person name="Ma J."/>
        </authorList>
    </citation>
    <scope>NUCLEOTIDE SEQUENCE [LARGE SCALE GENOMIC DNA]</scope>
    <source>
        <strain evidence="4">CCUG 46385</strain>
    </source>
</reference>
<dbReference type="InterPro" id="IPR036582">
    <property type="entry name" value="Mao_N_sf"/>
</dbReference>
<organism evidence="3 4">
    <name type="scientific">Filifactor villosus</name>
    <dbReference type="NCBI Taxonomy" id="29374"/>
    <lineage>
        <taxon>Bacteria</taxon>
        <taxon>Bacillati</taxon>
        <taxon>Bacillota</taxon>
        <taxon>Clostridia</taxon>
        <taxon>Peptostreptococcales</taxon>
        <taxon>Filifactoraceae</taxon>
        <taxon>Filifactor</taxon>
    </lineage>
</organism>